<accession>A0ABU9VNQ5</accession>
<reference evidence="1 2" key="1">
    <citation type="submission" date="2024-03" db="EMBL/GenBank/DDBJ databases">
        <title>Bacilli Hybrid Assemblies.</title>
        <authorList>
            <person name="Kovac J."/>
        </authorList>
    </citation>
    <scope>NUCLEOTIDE SEQUENCE [LARGE SCALE GENOMIC DNA]</scope>
    <source>
        <strain evidence="1 2">FSL R7-0666</strain>
    </source>
</reference>
<evidence type="ECO:0000313" key="2">
    <source>
        <dbReference type="Proteomes" id="UP001418796"/>
    </source>
</evidence>
<sequence length="99" mass="11872">MYEYFQTSLEESTPEAIEAKEELKESKYSLIEHQLAFPLTEFEITKEGNNYDTIMYQGKQYRVKYDDPNDPQEIVKAVEWQQEQEKEGGMLFLYPMPRF</sequence>
<dbReference type="RefSeq" id="WP_343132212.1">
    <property type="nucleotide sequence ID" value="NZ_JBCITK010000002.1"/>
</dbReference>
<evidence type="ECO:0000313" key="1">
    <source>
        <dbReference type="EMBL" id="MEN0645545.1"/>
    </source>
</evidence>
<gene>
    <name evidence="1" type="ORF">MKY91_20480</name>
</gene>
<comment type="caution">
    <text evidence="1">The sequence shown here is derived from an EMBL/GenBank/DDBJ whole genome shotgun (WGS) entry which is preliminary data.</text>
</comment>
<evidence type="ECO:0008006" key="3">
    <source>
        <dbReference type="Google" id="ProtNLM"/>
    </source>
</evidence>
<dbReference type="Proteomes" id="UP001418796">
    <property type="component" value="Unassembled WGS sequence"/>
</dbReference>
<proteinExistence type="predicted"/>
<dbReference type="EMBL" id="JBCITK010000002">
    <property type="protein sequence ID" value="MEN0645545.1"/>
    <property type="molecule type" value="Genomic_DNA"/>
</dbReference>
<organism evidence="1 2">
    <name type="scientific">Alkalicoccobacillus gibsonii</name>
    <dbReference type="NCBI Taxonomy" id="79881"/>
    <lineage>
        <taxon>Bacteria</taxon>
        <taxon>Bacillati</taxon>
        <taxon>Bacillota</taxon>
        <taxon>Bacilli</taxon>
        <taxon>Bacillales</taxon>
        <taxon>Bacillaceae</taxon>
        <taxon>Alkalicoccobacillus</taxon>
    </lineage>
</organism>
<name>A0ABU9VNQ5_9BACI</name>
<keyword evidence="2" id="KW-1185">Reference proteome</keyword>
<protein>
    <recommendedName>
        <fullName evidence="3">DUF3139 domain-containing protein</fullName>
    </recommendedName>
</protein>